<dbReference type="InterPro" id="IPR057727">
    <property type="entry name" value="WCX_dom"/>
</dbReference>
<comment type="caution">
    <text evidence="4">The sequence shown here is derived from an EMBL/GenBank/DDBJ whole genome shotgun (WGS) entry which is preliminary data.</text>
</comment>
<dbReference type="PANTHER" id="PTHR34580">
    <property type="match status" value="1"/>
</dbReference>
<dbReference type="Pfam" id="PF13280">
    <property type="entry name" value="WYL"/>
    <property type="match status" value="1"/>
</dbReference>
<evidence type="ECO:0000313" key="5">
    <source>
        <dbReference type="Proteomes" id="UP001142292"/>
    </source>
</evidence>
<keyword evidence="2" id="KW-0804">Transcription</keyword>
<gene>
    <name evidence="4" type="ORF">GCM10017579_21620</name>
</gene>
<dbReference type="RefSeq" id="WP_189120088.1">
    <property type="nucleotide sequence ID" value="NZ_BMRK01000018.1"/>
</dbReference>
<dbReference type="EMBL" id="BSEL01000005">
    <property type="protein sequence ID" value="GLJ68126.1"/>
    <property type="molecule type" value="Genomic_DNA"/>
</dbReference>
<dbReference type="InterPro" id="IPR036390">
    <property type="entry name" value="WH_DNA-bd_sf"/>
</dbReference>
<dbReference type="InterPro" id="IPR026881">
    <property type="entry name" value="WYL_dom"/>
</dbReference>
<sequence length="318" mass="35162">MAKPTARVLQLLEILQSGGLHRLRDLATRLEVDERTVRRYVEHLLELDVPVEAVRGRYGGYRLAPGYRLPPLMLTDDEAIAVLLGLALLRRSGLSGDTAPTAAETKIRRVLPQATSKRLEALQASLQLSTEIREPVAAEASTLVLLAEAARDNRLVSFAYRAADGRDSARILAPYGILAHRGRWLVSGLDQGRGELRTFRVDRMVLPRRLEQTFEEPEDFDALAHFVTGVATTPRAHRVVVRARTTLAHASDRLPATVALVEPAEPDWVTITIHAESLDWVPSLLAGLACPFVVVEPEELRTHVEALGRLLIESAETR</sequence>
<feature type="domain" description="HTH deoR-type" evidence="3">
    <location>
        <begin position="4"/>
        <end position="63"/>
    </location>
</feature>
<reference evidence="4" key="2">
    <citation type="submission" date="2023-01" db="EMBL/GenBank/DDBJ databases">
        <authorList>
            <person name="Sun Q."/>
            <person name="Evtushenko L."/>
        </authorList>
    </citation>
    <scope>NUCLEOTIDE SEQUENCE</scope>
    <source>
        <strain evidence="4">VKM Ac-1246</strain>
    </source>
</reference>
<dbReference type="InterPro" id="IPR051534">
    <property type="entry name" value="CBASS_pafABC_assoc_protein"/>
</dbReference>
<name>A0ABQ5SW97_9ACTN</name>
<evidence type="ECO:0000256" key="2">
    <source>
        <dbReference type="ARBA" id="ARBA00023163"/>
    </source>
</evidence>
<dbReference type="Gene3D" id="1.10.10.10">
    <property type="entry name" value="Winged helix-like DNA-binding domain superfamily/Winged helix DNA-binding domain"/>
    <property type="match status" value="1"/>
</dbReference>
<evidence type="ECO:0000313" key="4">
    <source>
        <dbReference type="EMBL" id="GLJ68126.1"/>
    </source>
</evidence>
<protein>
    <submittedName>
        <fullName evidence="4">Transcriptional regulator</fullName>
    </submittedName>
</protein>
<evidence type="ECO:0000259" key="3">
    <source>
        <dbReference type="PROSITE" id="PS51000"/>
    </source>
</evidence>
<dbReference type="PANTHER" id="PTHR34580:SF3">
    <property type="entry name" value="PROTEIN PAFB"/>
    <property type="match status" value="1"/>
</dbReference>
<proteinExistence type="predicted"/>
<dbReference type="PROSITE" id="PS51000">
    <property type="entry name" value="HTH_DEOR_2"/>
    <property type="match status" value="1"/>
</dbReference>
<dbReference type="Pfam" id="PF08279">
    <property type="entry name" value="HTH_11"/>
    <property type="match status" value="1"/>
</dbReference>
<reference evidence="4" key="1">
    <citation type="journal article" date="2014" name="Int. J. Syst. Evol. Microbiol.">
        <title>Complete genome of a new Firmicutes species belonging to the dominant human colonic microbiota ('Ruminococcus bicirculans') reveals two chromosomes and a selective capacity to utilize plant glucans.</title>
        <authorList>
            <consortium name="NISC Comparative Sequencing Program"/>
            <person name="Wegmann U."/>
            <person name="Louis P."/>
            <person name="Goesmann A."/>
            <person name="Henrissat B."/>
            <person name="Duncan S.H."/>
            <person name="Flint H.J."/>
        </authorList>
    </citation>
    <scope>NUCLEOTIDE SEQUENCE</scope>
    <source>
        <strain evidence="4">VKM Ac-1246</strain>
    </source>
</reference>
<accession>A0ABQ5SW97</accession>
<dbReference type="Pfam" id="PF25583">
    <property type="entry name" value="WCX"/>
    <property type="match status" value="1"/>
</dbReference>
<keyword evidence="5" id="KW-1185">Reference proteome</keyword>
<dbReference type="InterPro" id="IPR013196">
    <property type="entry name" value="HTH_11"/>
</dbReference>
<dbReference type="PROSITE" id="PS52050">
    <property type="entry name" value="WYL"/>
    <property type="match status" value="1"/>
</dbReference>
<dbReference type="Proteomes" id="UP001142292">
    <property type="component" value="Unassembled WGS sequence"/>
</dbReference>
<dbReference type="InterPro" id="IPR036388">
    <property type="entry name" value="WH-like_DNA-bd_sf"/>
</dbReference>
<dbReference type="InterPro" id="IPR001034">
    <property type="entry name" value="DeoR_HTH"/>
</dbReference>
<dbReference type="SUPFAM" id="SSF46785">
    <property type="entry name" value="Winged helix' DNA-binding domain"/>
    <property type="match status" value="1"/>
</dbReference>
<organism evidence="4 5">
    <name type="scientific">Nocardioides luteus</name>
    <dbReference type="NCBI Taxonomy" id="1844"/>
    <lineage>
        <taxon>Bacteria</taxon>
        <taxon>Bacillati</taxon>
        <taxon>Actinomycetota</taxon>
        <taxon>Actinomycetes</taxon>
        <taxon>Propionibacteriales</taxon>
        <taxon>Nocardioidaceae</taxon>
        <taxon>Nocardioides</taxon>
    </lineage>
</organism>
<evidence type="ECO:0000256" key="1">
    <source>
        <dbReference type="ARBA" id="ARBA00023015"/>
    </source>
</evidence>
<keyword evidence="1" id="KW-0805">Transcription regulation</keyword>